<organism evidence="1 2">
    <name type="scientific">Cardiocondyla obscurior</name>
    <dbReference type="NCBI Taxonomy" id="286306"/>
    <lineage>
        <taxon>Eukaryota</taxon>
        <taxon>Metazoa</taxon>
        <taxon>Ecdysozoa</taxon>
        <taxon>Arthropoda</taxon>
        <taxon>Hexapoda</taxon>
        <taxon>Insecta</taxon>
        <taxon>Pterygota</taxon>
        <taxon>Neoptera</taxon>
        <taxon>Endopterygota</taxon>
        <taxon>Hymenoptera</taxon>
        <taxon>Apocrita</taxon>
        <taxon>Aculeata</taxon>
        <taxon>Formicoidea</taxon>
        <taxon>Formicidae</taxon>
        <taxon>Myrmicinae</taxon>
        <taxon>Cardiocondyla</taxon>
    </lineage>
</organism>
<dbReference type="EMBL" id="JADYXP020000011">
    <property type="protein sequence ID" value="KAL0114360.1"/>
    <property type="molecule type" value="Genomic_DNA"/>
</dbReference>
<accession>A0AAW2FJZ0</accession>
<evidence type="ECO:0000313" key="2">
    <source>
        <dbReference type="Proteomes" id="UP001430953"/>
    </source>
</evidence>
<comment type="caution">
    <text evidence="1">The sequence shown here is derived from an EMBL/GenBank/DDBJ whole genome shotgun (WGS) entry which is preliminary data.</text>
</comment>
<sequence length="87" mass="10363">MVINILKYFLAVFCDAFHCKGEKFFSCCSNRLMCYNKKKKKQLHRLHSLIINVIQKLRNQRFPLQQLLEQYIIKEERAISIGSSNKL</sequence>
<evidence type="ECO:0008006" key="3">
    <source>
        <dbReference type="Google" id="ProtNLM"/>
    </source>
</evidence>
<dbReference type="Proteomes" id="UP001430953">
    <property type="component" value="Unassembled WGS sequence"/>
</dbReference>
<keyword evidence="2" id="KW-1185">Reference proteome</keyword>
<name>A0AAW2FJZ0_9HYME</name>
<protein>
    <recommendedName>
        <fullName evidence="3">Secreted protein</fullName>
    </recommendedName>
</protein>
<dbReference type="AlphaFoldDB" id="A0AAW2FJZ0"/>
<proteinExistence type="predicted"/>
<evidence type="ECO:0000313" key="1">
    <source>
        <dbReference type="EMBL" id="KAL0114360.1"/>
    </source>
</evidence>
<reference evidence="1 2" key="1">
    <citation type="submission" date="2023-03" db="EMBL/GenBank/DDBJ databases">
        <title>High recombination rates correlate with genetic variation in Cardiocondyla obscurior ants.</title>
        <authorList>
            <person name="Errbii M."/>
        </authorList>
    </citation>
    <scope>NUCLEOTIDE SEQUENCE [LARGE SCALE GENOMIC DNA]</scope>
    <source>
        <strain evidence="1">Alpha-2009</strain>
        <tissue evidence="1">Whole body</tissue>
    </source>
</reference>
<gene>
    <name evidence="1" type="ORF">PUN28_011549</name>
</gene>